<name>A0A0F9IYC3_9ZZZZ</name>
<gene>
    <name evidence="2" type="ORF">LCGC14_1598300</name>
</gene>
<dbReference type="AlphaFoldDB" id="A0A0F9IYC3"/>
<feature type="region of interest" description="Disordered" evidence="1">
    <location>
        <begin position="17"/>
        <end position="85"/>
    </location>
</feature>
<accession>A0A0F9IYC3</accession>
<comment type="caution">
    <text evidence="2">The sequence shown here is derived from an EMBL/GenBank/DDBJ whole genome shotgun (WGS) entry which is preliminary data.</text>
</comment>
<feature type="compositionally biased region" description="Polar residues" evidence="1">
    <location>
        <begin position="75"/>
        <end position="85"/>
    </location>
</feature>
<reference evidence="2" key="1">
    <citation type="journal article" date="2015" name="Nature">
        <title>Complex archaea that bridge the gap between prokaryotes and eukaryotes.</title>
        <authorList>
            <person name="Spang A."/>
            <person name="Saw J.H."/>
            <person name="Jorgensen S.L."/>
            <person name="Zaremba-Niedzwiedzka K."/>
            <person name="Martijn J."/>
            <person name="Lind A.E."/>
            <person name="van Eijk R."/>
            <person name="Schleper C."/>
            <person name="Guy L."/>
            <person name="Ettema T.J."/>
        </authorList>
    </citation>
    <scope>NUCLEOTIDE SEQUENCE</scope>
</reference>
<feature type="non-terminal residue" evidence="2">
    <location>
        <position position="85"/>
    </location>
</feature>
<dbReference type="EMBL" id="LAZR01012786">
    <property type="protein sequence ID" value="KKM25104.1"/>
    <property type="molecule type" value="Genomic_DNA"/>
</dbReference>
<evidence type="ECO:0000313" key="2">
    <source>
        <dbReference type="EMBL" id="KKM25104.1"/>
    </source>
</evidence>
<protein>
    <submittedName>
        <fullName evidence="2">Uncharacterized protein</fullName>
    </submittedName>
</protein>
<evidence type="ECO:0000256" key="1">
    <source>
        <dbReference type="SAM" id="MobiDB-lite"/>
    </source>
</evidence>
<organism evidence="2">
    <name type="scientific">marine sediment metagenome</name>
    <dbReference type="NCBI Taxonomy" id="412755"/>
    <lineage>
        <taxon>unclassified sequences</taxon>
        <taxon>metagenomes</taxon>
        <taxon>ecological metagenomes</taxon>
    </lineage>
</organism>
<proteinExistence type="predicted"/>
<sequence>MANISVGELIAMASFLRQKRRSEKQQQSSQEPHKAKSVPVKGWGGGGKRSSGGSDAPRQRGLAKISSRPRGGSTTGASKQITGQQ</sequence>